<feature type="transmembrane region" description="Helical" evidence="3">
    <location>
        <begin position="556"/>
        <end position="585"/>
    </location>
</feature>
<sequence>MSSSRRRSFSAMPSRQIPTKRHSRADVSLLEITTSYEQIKTKNPRSASVENALTLTSIPVMVEGSSYLSYSEAKKNFKDSSDHLSHGIPVKHSKGQKKYKLPLSVLLAFSATSVGRGSITITLATYASSFYTDSIGISFGVMGIVVCLVLLLYALPQPFLGMIQDAGGNTQNHRKVWLLASGLCTSIVYFAFLCPPAISRKFATVWALFFASLLGPFWGCLDASHDSLGAQLTFDYEERTRLQGCNSIALSLGLILTSIAYGSLGTVLNVDHSLHENRIRMVLICSMGVLFLHLGLMATYLHPGMSAPQLITSRAKSMDFSSSIETFALVSPSEELSQKETVISVFKTSKNFPQFSQIPLSSSLIADFPLTHGREIFKTALGNSTDVSLAHRIWKLKFYNNSIRLILREVRSVFLNRPALIIMVSMSMGMISALCGALILQYFVKFVVQSNFLANWISLLLSISTLIFSFVWIYSVDHIKYLQSKGQSFVFSLGIIGLAQFITAIFSKKGSVSFFLIFTLMGQGLGAGGSLISAVAMKPDVIDYEEFRTGIRKEGLFMGVFLLCSKFSAAFVTGAMFCILQIGGFKAGADADDQPLLLLRIIFGGTTIICAGILALLMNAYPINSSVHELIITRTQIRHAGGWAVDPIYGGVPLPPYSQMLVVLSE</sequence>
<organism evidence="4 5">
    <name type="scientific">Cardiosporidium cionae</name>
    <dbReference type="NCBI Taxonomy" id="476202"/>
    <lineage>
        <taxon>Eukaryota</taxon>
        <taxon>Sar</taxon>
        <taxon>Alveolata</taxon>
        <taxon>Apicomplexa</taxon>
        <taxon>Aconoidasida</taxon>
        <taxon>Nephromycida</taxon>
        <taxon>Cardiosporidium</taxon>
    </lineage>
</organism>
<comment type="caution">
    <text evidence="4">The sequence shown here is derived from an EMBL/GenBank/DDBJ whole genome shotgun (WGS) entry which is preliminary data.</text>
</comment>
<proteinExistence type="inferred from homology"/>
<keyword evidence="3" id="KW-1133">Transmembrane helix</keyword>
<dbReference type="PANTHER" id="PTHR11328">
    <property type="entry name" value="MAJOR FACILITATOR SUPERFAMILY DOMAIN-CONTAINING PROTEIN"/>
    <property type="match status" value="1"/>
</dbReference>
<feature type="transmembrane region" description="Helical" evidence="3">
    <location>
        <begin position="281"/>
        <end position="301"/>
    </location>
</feature>
<feature type="transmembrane region" description="Helical" evidence="3">
    <location>
        <begin position="512"/>
        <end position="535"/>
    </location>
</feature>
<evidence type="ECO:0000313" key="4">
    <source>
        <dbReference type="EMBL" id="KAF8821123.1"/>
    </source>
</evidence>
<reference evidence="4 5" key="1">
    <citation type="journal article" date="2020" name="bioRxiv">
        <title>Metabolic contributions of an alphaproteobacterial endosymbiont in the apicomplexan Cardiosporidium cionae.</title>
        <authorList>
            <person name="Hunter E.S."/>
            <person name="Paight C.J."/>
            <person name="Lane C.E."/>
        </authorList>
    </citation>
    <scope>NUCLEOTIDE SEQUENCE [LARGE SCALE GENOMIC DNA]</scope>
    <source>
        <strain evidence="4">ESH_2018</strain>
    </source>
</reference>
<feature type="transmembrane region" description="Helical" evidence="3">
    <location>
        <begin position="176"/>
        <end position="198"/>
    </location>
</feature>
<evidence type="ECO:0000256" key="2">
    <source>
        <dbReference type="SAM" id="MobiDB-lite"/>
    </source>
</evidence>
<dbReference type="EMBL" id="JADAQX010000232">
    <property type="protein sequence ID" value="KAF8821123.1"/>
    <property type="molecule type" value="Genomic_DNA"/>
</dbReference>
<dbReference type="InterPro" id="IPR039672">
    <property type="entry name" value="MFS_2"/>
</dbReference>
<feature type="transmembrane region" description="Helical" evidence="3">
    <location>
        <begin position="135"/>
        <end position="155"/>
    </location>
</feature>
<evidence type="ECO:0000256" key="1">
    <source>
        <dbReference type="ARBA" id="ARBA00008335"/>
    </source>
</evidence>
<feature type="transmembrane region" description="Helical" evidence="3">
    <location>
        <begin position="597"/>
        <end position="617"/>
    </location>
</feature>
<dbReference type="Proteomes" id="UP000823046">
    <property type="component" value="Unassembled WGS sequence"/>
</dbReference>
<evidence type="ECO:0000256" key="3">
    <source>
        <dbReference type="SAM" id="Phobius"/>
    </source>
</evidence>
<feature type="transmembrane region" description="Helical" evidence="3">
    <location>
        <begin position="488"/>
        <end position="506"/>
    </location>
</feature>
<dbReference type="InterPro" id="IPR036259">
    <property type="entry name" value="MFS_trans_sf"/>
</dbReference>
<evidence type="ECO:0000313" key="5">
    <source>
        <dbReference type="Proteomes" id="UP000823046"/>
    </source>
</evidence>
<feature type="transmembrane region" description="Helical" evidence="3">
    <location>
        <begin position="242"/>
        <end position="261"/>
    </location>
</feature>
<dbReference type="SUPFAM" id="SSF103473">
    <property type="entry name" value="MFS general substrate transporter"/>
    <property type="match status" value="1"/>
</dbReference>
<dbReference type="Gene3D" id="1.20.1250.20">
    <property type="entry name" value="MFS general substrate transporter like domains"/>
    <property type="match status" value="1"/>
</dbReference>
<name>A0ABQ7JAU1_9APIC</name>
<accession>A0ABQ7JAU1</accession>
<feature type="transmembrane region" description="Helical" evidence="3">
    <location>
        <begin position="204"/>
        <end position="221"/>
    </location>
</feature>
<keyword evidence="3" id="KW-0472">Membrane</keyword>
<feature type="transmembrane region" description="Helical" evidence="3">
    <location>
        <begin position="456"/>
        <end position="476"/>
    </location>
</feature>
<feature type="transmembrane region" description="Helical" evidence="3">
    <location>
        <begin position="101"/>
        <end position="123"/>
    </location>
</feature>
<feature type="region of interest" description="Disordered" evidence="2">
    <location>
        <begin position="1"/>
        <end position="24"/>
    </location>
</feature>
<comment type="similarity">
    <text evidence="1">Belongs to the major facilitator superfamily.</text>
</comment>
<dbReference type="Pfam" id="PF13347">
    <property type="entry name" value="MFS_2"/>
    <property type="match status" value="2"/>
</dbReference>
<dbReference type="PANTHER" id="PTHR11328:SF24">
    <property type="entry name" value="MAJOR FACILITATOR SUPERFAMILY (MFS) PROFILE DOMAIN-CONTAINING PROTEIN"/>
    <property type="match status" value="1"/>
</dbReference>
<gene>
    <name evidence="4" type="ORF">IE077_002439</name>
</gene>
<feature type="transmembrane region" description="Helical" evidence="3">
    <location>
        <begin position="420"/>
        <end position="444"/>
    </location>
</feature>
<protein>
    <submittedName>
        <fullName evidence="4">Transporter, major facilitator family protein</fullName>
    </submittedName>
</protein>
<keyword evidence="5" id="KW-1185">Reference proteome</keyword>
<keyword evidence="3" id="KW-0812">Transmembrane</keyword>